<dbReference type="InterPro" id="IPR052016">
    <property type="entry name" value="Bact_Sigma-Reg"/>
</dbReference>
<accession>A0A9D1ERT9</accession>
<evidence type="ECO:0000313" key="4">
    <source>
        <dbReference type="Proteomes" id="UP000823935"/>
    </source>
</evidence>
<reference evidence="3" key="1">
    <citation type="submission" date="2020-10" db="EMBL/GenBank/DDBJ databases">
        <authorList>
            <person name="Gilroy R."/>
        </authorList>
    </citation>
    <scope>NUCLEOTIDE SEQUENCE</scope>
    <source>
        <strain evidence="3">CHK190-19873</strain>
    </source>
</reference>
<dbReference type="Pfam" id="PF07228">
    <property type="entry name" value="SpoIIE"/>
    <property type="match status" value="1"/>
</dbReference>
<dbReference type="Gene3D" id="3.60.40.10">
    <property type="entry name" value="PPM-type phosphatase domain"/>
    <property type="match status" value="1"/>
</dbReference>
<dbReference type="AlphaFoldDB" id="A0A9D1ERT9"/>
<keyword evidence="1" id="KW-0378">Hydrolase</keyword>
<dbReference type="SMART" id="SM00331">
    <property type="entry name" value="PP2C_SIG"/>
    <property type="match status" value="1"/>
</dbReference>
<evidence type="ECO:0000256" key="1">
    <source>
        <dbReference type="ARBA" id="ARBA00022801"/>
    </source>
</evidence>
<proteinExistence type="predicted"/>
<evidence type="ECO:0000259" key="2">
    <source>
        <dbReference type="SMART" id="SM00331"/>
    </source>
</evidence>
<comment type="caution">
    <text evidence="3">The sequence shown here is derived from an EMBL/GenBank/DDBJ whole genome shotgun (WGS) entry which is preliminary data.</text>
</comment>
<dbReference type="SUPFAM" id="SSF81606">
    <property type="entry name" value="PP2C-like"/>
    <property type="match status" value="1"/>
</dbReference>
<gene>
    <name evidence="3" type="ORF">IAB44_06120</name>
</gene>
<dbReference type="Proteomes" id="UP000823935">
    <property type="component" value="Unassembled WGS sequence"/>
</dbReference>
<dbReference type="InterPro" id="IPR045768">
    <property type="entry name" value="SpoIIE_N"/>
</dbReference>
<dbReference type="Pfam" id="PF19732">
    <property type="entry name" value="SpoIIE_N"/>
    <property type="match status" value="1"/>
</dbReference>
<name>A0A9D1ERT9_9FIRM</name>
<organism evidence="3 4">
    <name type="scientific">Candidatus Limivivens intestinipullorum</name>
    <dbReference type="NCBI Taxonomy" id="2840858"/>
    <lineage>
        <taxon>Bacteria</taxon>
        <taxon>Bacillati</taxon>
        <taxon>Bacillota</taxon>
        <taxon>Clostridia</taxon>
        <taxon>Lachnospirales</taxon>
        <taxon>Lachnospiraceae</taxon>
        <taxon>Lachnospiraceae incertae sedis</taxon>
        <taxon>Candidatus Limivivens</taxon>
    </lineage>
</organism>
<dbReference type="EMBL" id="DVIQ01000027">
    <property type="protein sequence ID" value="HIS31107.1"/>
    <property type="molecule type" value="Genomic_DNA"/>
</dbReference>
<dbReference type="GO" id="GO:0016791">
    <property type="term" value="F:phosphatase activity"/>
    <property type="evidence" value="ECO:0007669"/>
    <property type="project" value="TreeGrafter"/>
</dbReference>
<dbReference type="InterPro" id="IPR001932">
    <property type="entry name" value="PPM-type_phosphatase-like_dom"/>
</dbReference>
<reference evidence="3" key="2">
    <citation type="journal article" date="2021" name="PeerJ">
        <title>Extensive microbial diversity within the chicken gut microbiome revealed by metagenomics and culture.</title>
        <authorList>
            <person name="Gilroy R."/>
            <person name="Ravi A."/>
            <person name="Getino M."/>
            <person name="Pursley I."/>
            <person name="Horton D.L."/>
            <person name="Alikhan N.F."/>
            <person name="Baker D."/>
            <person name="Gharbi K."/>
            <person name="Hall N."/>
            <person name="Watson M."/>
            <person name="Adriaenssens E.M."/>
            <person name="Foster-Nyarko E."/>
            <person name="Jarju S."/>
            <person name="Secka A."/>
            <person name="Antonio M."/>
            <person name="Oren A."/>
            <person name="Chaudhuri R.R."/>
            <person name="La Ragione R."/>
            <person name="Hildebrand F."/>
            <person name="Pallen M.J."/>
        </authorList>
    </citation>
    <scope>NUCLEOTIDE SEQUENCE</scope>
    <source>
        <strain evidence="3">CHK190-19873</strain>
    </source>
</reference>
<feature type="domain" description="PPM-type phosphatase" evidence="2">
    <location>
        <begin position="250"/>
        <end position="460"/>
    </location>
</feature>
<dbReference type="PANTHER" id="PTHR43156">
    <property type="entry name" value="STAGE II SPORULATION PROTEIN E-RELATED"/>
    <property type="match status" value="1"/>
</dbReference>
<sequence>MGDFLDTAALEPGCERLHGYARAFQSLADTFRKMPVKKEQLSKEDVEEIFRDACESVCSGCSRRELCWGRNYYRTYRGLYGLLHAAETQEENQEEREFWETCRNPERVKTTVEDGFGRARLNLLWSNRLLETRAAMMEQLAQTADIMRNAARSIYDIRRLDGVKRYQVETGLRTHGLQMRDAWIYTRDDEWFELYLTLRTGRWSRCIPVKEAAWWLSGYFGQDLAPAYDSRMIINREFCTVCFTPEPEYVMLCGVARATREGEVISGDSFSMFRRDNGQMILSISDGMGSGPGACRESEQVIELLEQFLEAGFGKETAVRMIHAALMLQNNGSFSSVDLCTVNLFDGSCEFLKIGASTTFLKKADWVEAIVSTSAPIGIMEEVDFDCVRRQLSPGDYVIMVSDGVLDAMPEPGGEERMKELILEQESAGAGEIAGNLLEAVLSLRENPPEDDMTILVGGFWER</sequence>
<dbReference type="PANTHER" id="PTHR43156:SF2">
    <property type="entry name" value="STAGE II SPORULATION PROTEIN E"/>
    <property type="match status" value="1"/>
</dbReference>
<protein>
    <submittedName>
        <fullName evidence="3">SpoIIE family protein phosphatase</fullName>
    </submittedName>
</protein>
<dbReference type="InterPro" id="IPR036457">
    <property type="entry name" value="PPM-type-like_dom_sf"/>
</dbReference>
<evidence type="ECO:0000313" key="3">
    <source>
        <dbReference type="EMBL" id="HIS31107.1"/>
    </source>
</evidence>